<gene>
    <name evidence="8" type="ORF">Micbo1qcDRAFT_49583</name>
</gene>
<dbReference type="InterPro" id="IPR056884">
    <property type="entry name" value="NPHP3-like_N"/>
</dbReference>
<evidence type="ECO:0000256" key="1">
    <source>
        <dbReference type="ARBA" id="ARBA00022723"/>
    </source>
</evidence>
<dbReference type="InterPro" id="IPR036236">
    <property type="entry name" value="Znf_C2H2_sf"/>
</dbReference>
<dbReference type="FunFam" id="3.30.160.60:FF:000446">
    <property type="entry name" value="Zinc finger protein"/>
    <property type="match status" value="1"/>
</dbReference>
<keyword evidence="2" id="KW-0677">Repeat</keyword>
<protein>
    <recommendedName>
        <fullName evidence="7">C2H2-type domain-containing protein</fullName>
    </recommendedName>
</protein>
<feature type="domain" description="C2H2-type" evidence="7">
    <location>
        <begin position="919"/>
        <end position="946"/>
    </location>
</feature>
<organism evidence="8 9">
    <name type="scientific">Microdochium bolleyi</name>
    <dbReference type="NCBI Taxonomy" id="196109"/>
    <lineage>
        <taxon>Eukaryota</taxon>
        <taxon>Fungi</taxon>
        <taxon>Dikarya</taxon>
        <taxon>Ascomycota</taxon>
        <taxon>Pezizomycotina</taxon>
        <taxon>Sordariomycetes</taxon>
        <taxon>Xylariomycetidae</taxon>
        <taxon>Xylariales</taxon>
        <taxon>Microdochiaceae</taxon>
        <taxon>Microdochium</taxon>
    </lineage>
</organism>
<dbReference type="Gene3D" id="3.40.50.300">
    <property type="entry name" value="P-loop containing nucleotide triphosphate hydrolases"/>
    <property type="match status" value="1"/>
</dbReference>
<proteinExistence type="predicted"/>
<dbReference type="PANTHER" id="PTHR10039">
    <property type="entry name" value="AMELOGENIN"/>
    <property type="match status" value="1"/>
</dbReference>
<evidence type="ECO:0000256" key="3">
    <source>
        <dbReference type="ARBA" id="ARBA00022771"/>
    </source>
</evidence>
<dbReference type="EMBL" id="KQ964248">
    <property type="protein sequence ID" value="KXJ92572.1"/>
    <property type="molecule type" value="Genomic_DNA"/>
</dbReference>
<evidence type="ECO:0000256" key="4">
    <source>
        <dbReference type="ARBA" id="ARBA00022833"/>
    </source>
</evidence>
<keyword evidence="6" id="KW-0175">Coiled coil</keyword>
<dbReference type="PROSITE" id="PS50157">
    <property type="entry name" value="ZINC_FINGER_C2H2_2"/>
    <property type="match status" value="2"/>
</dbReference>
<evidence type="ECO:0000259" key="7">
    <source>
        <dbReference type="PROSITE" id="PS50157"/>
    </source>
</evidence>
<dbReference type="SUPFAM" id="SSF57667">
    <property type="entry name" value="beta-beta-alpha zinc fingers"/>
    <property type="match status" value="1"/>
</dbReference>
<feature type="coiled-coil region" evidence="6">
    <location>
        <begin position="169"/>
        <end position="203"/>
    </location>
</feature>
<dbReference type="SMART" id="SM00355">
    <property type="entry name" value="ZnF_C2H2"/>
    <property type="match status" value="4"/>
</dbReference>
<dbReference type="OrthoDB" id="21416at2759"/>
<dbReference type="AlphaFoldDB" id="A0A136J601"/>
<reference evidence="9" key="1">
    <citation type="submission" date="2016-02" db="EMBL/GenBank/DDBJ databases">
        <title>Draft genome sequence of Microdochium bolleyi, a fungal endophyte of beachgrass.</title>
        <authorList>
            <consortium name="DOE Joint Genome Institute"/>
            <person name="David A.S."/>
            <person name="May G."/>
            <person name="Haridas S."/>
            <person name="Lim J."/>
            <person name="Wang M."/>
            <person name="Labutti K."/>
            <person name="Lipzen A."/>
            <person name="Barry K."/>
            <person name="Grigoriev I.V."/>
        </authorList>
    </citation>
    <scope>NUCLEOTIDE SEQUENCE [LARGE SCALE GENOMIC DNA]</scope>
    <source>
        <strain evidence="9">J235TASD1</strain>
    </source>
</reference>
<feature type="domain" description="C2H2-type" evidence="7">
    <location>
        <begin position="947"/>
        <end position="975"/>
    </location>
</feature>
<keyword evidence="9" id="KW-1185">Reference proteome</keyword>
<keyword evidence="3 5" id="KW-0863">Zinc-finger</keyword>
<dbReference type="SUPFAM" id="SSF52540">
    <property type="entry name" value="P-loop containing nucleoside triphosphate hydrolases"/>
    <property type="match status" value="1"/>
</dbReference>
<keyword evidence="4" id="KW-0862">Zinc</keyword>
<dbReference type="Proteomes" id="UP000070501">
    <property type="component" value="Unassembled WGS sequence"/>
</dbReference>
<dbReference type="Pfam" id="PF24883">
    <property type="entry name" value="NPHP3_N"/>
    <property type="match status" value="1"/>
</dbReference>
<dbReference type="STRING" id="196109.A0A136J601"/>
<dbReference type="InterPro" id="IPR054471">
    <property type="entry name" value="GPIID_WHD"/>
</dbReference>
<dbReference type="InterPro" id="IPR013087">
    <property type="entry name" value="Znf_C2H2_type"/>
</dbReference>
<dbReference type="GO" id="GO:0008270">
    <property type="term" value="F:zinc ion binding"/>
    <property type="evidence" value="ECO:0007669"/>
    <property type="project" value="UniProtKB-KW"/>
</dbReference>
<keyword evidence="1" id="KW-0479">Metal-binding</keyword>
<evidence type="ECO:0000256" key="2">
    <source>
        <dbReference type="ARBA" id="ARBA00022737"/>
    </source>
</evidence>
<dbReference type="PANTHER" id="PTHR10039:SF14">
    <property type="entry name" value="NACHT DOMAIN-CONTAINING PROTEIN"/>
    <property type="match status" value="1"/>
</dbReference>
<name>A0A136J601_9PEZI</name>
<evidence type="ECO:0000313" key="9">
    <source>
        <dbReference type="Proteomes" id="UP000070501"/>
    </source>
</evidence>
<dbReference type="Pfam" id="PF22939">
    <property type="entry name" value="WHD_GPIID"/>
    <property type="match status" value="1"/>
</dbReference>
<sequence length="976" mass="111498">MRQEKQKSMLNLARFKSALVVFENLTQAARLDSEQVSYIWGPIKLILKKTANDDKAILDSILNAYYALGTRIPCTIPHDALLQLRPELQKALAYMYHDILQFHGDILGPLTSGDGWKRTFRAKWNDYADHAFRALLTRFDQHQKLFKNQLEAYGNGTLEDMSRRLNGHVQDYQDHWDVLERHIEQYEDDRRILLHSATEAEKKRKESQLKEMLRWFSTPGVDEEQEELHKRFQDARRDAPKTCHWILQNDKALNWLNTETLPKDSILWITGKMGAGKSVLASSMIDRCLGLGQDDTQGEPAAAHHQTEIISHDSDVPVFKTSYFYCREEGSRQNDSLTIYKSLLRQMLRSSQDLLPVCHEKKAKGQGTLNHEVTAQILLELFADADVNHFIVIDGIDSCKAETRRVVINFLSTLVNRCEENKPGKIRVLLVGHDLPDVRRLKPIESSTTIIEMTTKVVQADIGHYLDSSAPKLKACGLNASDIGRVRSKVLKRSDGSFLYAQMVMDNLLAQPTVGDLLAELEEERFPADLASAYNAILGRLKKQLNDRGWELAKSIFGWLACCKRPLQWHEIQAILVMSRDESTGDIVMNYYAGRLNRGIHETCGSLVQVLKGRITFVHHTIRAHVLQSEELDEREIECELAIATLTYLAGSCFRPKDDDAKDIDHFIEKKFYSFQDYAASKWNYHLEVVLKSGTAVFENPHRGLSCQRKLGRAASAFAEAFKTSLEPKDHSGSKKPTPAQPEKQVEDAIAKAEQACLPFVCYPFHAVMVAIWTHLYYHDTNTDTKQRNKISIHQLEGSMKRIRSRLESTWIGLSGDSEKVAEFEETYGSNVFKCDRIACDYFYQGFETAELREAHTRRHERPYLCPVAGCTLVTFGFSTNKDCEKHIRSYHPDDPANTGFGPAPRELMPAGGRDNAKFNCPHCGKNFTRKAIRDDHVNAHFGERPHQCSLCDKAFTRANDLRRHVEKRHARRRVR</sequence>
<evidence type="ECO:0000256" key="5">
    <source>
        <dbReference type="PROSITE-ProRule" id="PRU00042"/>
    </source>
</evidence>
<accession>A0A136J601</accession>
<evidence type="ECO:0000313" key="8">
    <source>
        <dbReference type="EMBL" id="KXJ92572.1"/>
    </source>
</evidence>
<dbReference type="InterPro" id="IPR027417">
    <property type="entry name" value="P-loop_NTPase"/>
</dbReference>
<dbReference type="Gene3D" id="3.30.160.60">
    <property type="entry name" value="Classic Zinc Finger"/>
    <property type="match status" value="3"/>
</dbReference>
<evidence type="ECO:0000256" key="6">
    <source>
        <dbReference type="SAM" id="Coils"/>
    </source>
</evidence>
<dbReference type="Pfam" id="PF00096">
    <property type="entry name" value="zf-C2H2"/>
    <property type="match status" value="1"/>
</dbReference>
<dbReference type="PROSITE" id="PS00028">
    <property type="entry name" value="ZINC_FINGER_C2H2_1"/>
    <property type="match status" value="2"/>
</dbReference>
<dbReference type="InParanoid" id="A0A136J601"/>